<dbReference type="PROSITE" id="PS50072">
    <property type="entry name" value="CSA_PPIASE_2"/>
    <property type="match status" value="1"/>
</dbReference>
<dbReference type="SUPFAM" id="SSF50891">
    <property type="entry name" value="Cyclophilin-like"/>
    <property type="match status" value="1"/>
</dbReference>
<dbReference type="SMART" id="SM00320">
    <property type="entry name" value="WD40"/>
    <property type="match status" value="4"/>
</dbReference>
<dbReference type="GO" id="GO:0005634">
    <property type="term" value="C:nucleus"/>
    <property type="evidence" value="ECO:0007669"/>
    <property type="project" value="UniProtKB-ARBA"/>
</dbReference>
<dbReference type="EC" id="5.2.1.8" evidence="3"/>
<evidence type="ECO:0000256" key="7">
    <source>
        <dbReference type="ARBA" id="ARBA00023235"/>
    </source>
</evidence>
<dbReference type="Pfam" id="PF00400">
    <property type="entry name" value="WD40"/>
    <property type="match status" value="1"/>
</dbReference>
<name>A0A9P3H175_9FUNG</name>
<dbReference type="FunFam" id="2.40.100.10:FF:000003">
    <property type="entry name" value="Peptidylprolyl isomerase domain and WD repeat-containing 1"/>
    <property type="match status" value="1"/>
</dbReference>
<dbReference type="OrthoDB" id="10264753at2759"/>
<feature type="domain" description="PPIase cyclophilin-type" evidence="10">
    <location>
        <begin position="492"/>
        <end position="646"/>
    </location>
</feature>
<organism evidence="11 12">
    <name type="scientific">Entomortierella parvispora</name>
    <dbReference type="NCBI Taxonomy" id="205924"/>
    <lineage>
        <taxon>Eukaryota</taxon>
        <taxon>Fungi</taxon>
        <taxon>Fungi incertae sedis</taxon>
        <taxon>Mucoromycota</taxon>
        <taxon>Mortierellomycotina</taxon>
        <taxon>Mortierellomycetes</taxon>
        <taxon>Mortierellales</taxon>
        <taxon>Mortierellaceae</taxon>
        <taxon>Entomortierella</taxon>
    </lineage>
</organism>
<feature type="region of interest" description="Disordered" evidence="9">
    <location>
        <begin position="1"/>
        <end position="65"/>
    </location>
</feature>
<feature type="repeat" description="WD" evidence="8">
    <location>
        <begin position="127"/>
        <end position="168"/>
    </location>
</feature>
<dbReference type="InterPro" id="IPR015943">
    <property type="entry name" value="WD40/YVTN_repeat-like_dom_sf"/>
</dbReference>
<dbReference type="PRINTS" id="PR00153">
    <property type="entry name" value="CSAPPISMRASE"/>
</dbReference>
<dbReference type="Pfam" id="PF00160">
    <property type="entry name" value="Pro_isomerase"/>
    <property type="match status" value="1"/>
</dbReference>
<dbReference type="GO" id="GO:0003755">
    <property type="term" value="F:peptidyl-prolyl cis-trans isomerase activity"/>
    <property type="evidence" value="ECO:0007669"/>
    <property type="project" value="UniProtKB-KW"/>
</dbReference>
<dbReference type="InterPro" id="IPR020892">
    <property type="entry name" value="Cyclophilin-type_PPIase_CS"/>
</dbReference>
<dbReference type="PROSITE" id="PS00170">
    <property type="entry name" value="CSA_PPIASE_1"/>
    <property type="match status" value="1"/>
</dbReference>
<evidence type="ECO:0000256" key="1">
    <source>
        <dbReference type="ARBA" id="ARBA00000971"/>
    </source>
</evidence>
<keyword evidence="6" id="KW-0697">Rotamase</keyword>
<evidence type="ECO:0000256" key="8">
    <source>
        <dbReference type="PROSITE-ProRule" id="PRU00221"/>
    </source>
</evidence>
<comment type="caution">
    <text evidence="11">The sequence shown here is derived from an EMBL/GenBank/DDBJ whole genome shotgun (WGS) entry which is preliminary data.</text>
</comment>
<feature type="compositionally biased region" description="Basic and acidic residues" evidence="9">
    <location>
        <begin position="1"/>
        <end position="11"/>
    </location>
</feature>
<keyword evidence="12" id="KW-1185">Reference proteome</keyword>
<dbReference type="Gene3D" id="2.130.10.10">
    <property type="entry name" value="YVTN repeat-like/Quinoprotein amine dehydrogenase"/>
    <property type="match status" value="2"/>
</dbReference>
<keyword evidence="7 11" id="KW-0413">Isomerase</keyword>
<proteinExistence type="inferred from homology"/>
<dbReference type="PROSITE" id="PS50082">
    <property type="entry name" value="WD_REPEATS_2"/>
    <property type="match status" value="2"/>
</dbReference>
<dbReference type="InterPro" id="IPR001680">
    <property type="entry name" value="WD40_rpt"/>
</dbReference>
<dbReference type="EMBL" id="BQFW01000001">
    <property type="protein sequence ID" value="GJJ67832.1"/>
    <property type="molecule type" value="Genomic_DNA"/>
</dbReference>
<dbReference type="AlphaFoldDB" id="A0A9P3H175"/>
<sequence>MPASKDSKDSQDSGDNSASVLGKRVHDDSTDADAPAVESDSDDDIGPMPATAADEAATKKRKKPLPHEQLYISRLPSAEMYEKSYMHRDAINFITVTKSDFVITTSVDGYLKFWKKTDSGIEFVKQYKSHLGLIAGISVSDDGLLLATIAMDKSMKVYDVINFDMINMIKLDFIPSTVCWVHKRGEAQAKLAVSDADSSAIHVFDGRGDGKALFSITKLHSAPVTTMAFNDRYNCVISADETGGFEYWVPDEEHNVPKTVGFEYKTQTDLYEFKKCRSTATSLTFSQDFEKFVTMSTKDRQVRLWKTRTGKMIRKYDESLDVINEMQQTGQKMYKLDDMEFGRRLAGERVLMKSTQQSCLNAVFDESGHFLIYPTIFGIKVVNTHSNKVVKLIGKSEPQRFMNIALYQGAPKKKSMITMAMAASDNAVIKESELRDPTLFCTAHTRNRFYMFTEREPDHGASSHKGDRDVFNEKPSREEQTIATAQHTKTKLGTTAILRTTMGDIQLKLFPELVPKTVENFVTHARNGYYDNVIFHRIIKAFMLQTGDPLGDGTGGTSIWGSEFEDEFHPDLKHDRPYTLSMANAGKNTNGSQFFITTVPTPWLDNKHTVFGRAVTGMDVIHNIENLKTDKTDKPYEEVKILNIEIR</sequence>
<evidence type="ECO:0000256" key="6">
    <source>
        <dbReference type="ARBA" id="ARBA00023110"/>
    </source>
</evidence>
<evidence type="ECO:0000256" key="3">
    <source>
        <dbReference type="ARBA" id="ARBA00013194"/>
    </source>
</evidence>
<reference evidence="11" key="2">
    <citation type="journal article" date="2022" name="Microbiol. Resour. Announc.">
        <title>Whole-Genome Sequence of Entomortierella parvispora E1425, a Mucoromycotan Fungus Associated with Burkholderiaceae-Related Endosymbiotic Bacteria.</title>
        <authorList>
            <person name="Herlambang A."/>
            <person name="Guo Y."/>
            <person name="Takashima Y."/>
            <person name="Narisawa K."/>
            <person name="Ohta H."/>
            <person name="Nishizawa T."/>
        </authorList>
    </citation>
    <scope>NUCLEOTIDE SEQUENCE</scope>
    <source>
        <strain evidence="11">E1425</strain>
    </source>
</reference>
<keyword evidence="4 8" id="KW-0853">WD repeat</keyword>
<comment type="catalytic activity">
    <reaction evidence="1">
        <text>[protein]-peptidylproline (omega=180) = [protein]-peptidylproline (omega=0)</text>
        <dbReference type="Rhea" id="RHEA:16237"/>
        <dbReference type="Rhea" id="RHEA-COMP:10747"/>
        <dbReference type="Rhea" id="RHEA-COMP:10748"/>
        <dbReference type="ChEBI" id="CHEBI:83833"/>
        <dbReference type="ChEBI" id="CHEBI:83834"/>
        <dbReference type="EC" id="5.2.1.8"/>
    </reaction>
</comment>
<evidence type="ECO:0000256" key="5">
    <source>
        <dbReference type="ARBA" id="ARBA00022737"/>
    </source>
</evidence>
<dbReference type="CDD" id="cd01927">
    <property type="entry name" value="cyclophilin_WD40"/>
    <property type="match status" value="1"/>
</dbReference>
<evidence type="ECO:0000313" key="11">
    <source>
        <dbReference type="EMBL" id="GJJ67832.1"/>
    </source>
</evidence>
<gene>
    <name evidence="11" type="ORF">EMPS_00178</name>
</gene>
<dbReference type="Proteomes" id="UP000827284">
    <property type="component" value="Unassembled WGS sequence"/>
</dbReference>
<reference evidence="11" key="1">
    <citation type="submission" date="2021-11" db="EMBL/GenBank/DDBJ databases">
        <authorList>
            <person name="Herlambang A."/>
            <person name="Guo Y."/>
            <person name="Takashima Y."/>
            <person name="Nishizawa T."/>
        </authorList>
    </citation>
    <scope>NUCLEOTIDE SEQUENCE</scope>
    <source>
        <strain evidence="11">E1425</strain>
    </source>
</reference>
<dbReference type="PANTHER" id="PTHR45625:SF4">
    <property type="entry name" value="PEPTIDYLPROLYL ISOMERASE DOMAIN AND WD REPEAT-CONTAINING PROTEIN 1"/>
    <property type="match status" value="1"/>
</dbReference>
<comment type="similarity">
    <text evidence="2">Belongs to the cyclophilin-type PPIase family.</text>
</comment>
<dbReference type="Gene3D" id="2.40.100.10">
    <property type="entry name" value="Cyclophilin-like"/>
    <property type="match status" value="1"/>
</dbReference>
<dbReference type="InterPro" id="IPR002130">
    <property type="entry name" value="Cyclophilin-type_PPIase_dom"/>
</dbReference>
<evidence type="ECO:0000256" key="2">
    <source>
        <dbReference type="ARBA" id="ARBA00007365"/>
    </source>
</evidence>
<dbReference type="InterPro" id="IPR036322">
    <property type="entry name" value="WD40_repeat_dom_sf"/>
</dbReference>
<evidence type="ECO:0000313" key="12">
    <source>
        <dbReference type="Proteomes" id="UP000827284"/>
    </source>
</evidence>
<dbReference type="GO" id="GO:0006457">
    <property type="term" value="P:protein folding"/>
    <property type="evidence" value="ECO:0007669"/>
    <property type="project" value="InterPro"/>
</dbReference>
<feature type="repeat" description="WD" evidence="8">
    <location>
        <begin position="273"/>
        <end position="315"/>
    </location>
</feature>
<dbReference type="FunFam" id="2.130.10.10:FF:000450">
    <property type="entry name" value="Peptidylprolyl isomerase domain and WD-repeat protein 1"/>
    <property type="match status" value="1"/>
</dbReference>
<dbReference type="InterPro" id="IPR029000">
    <property type="entry name" value="Cyclophilin-like_dom_sf"/>
</dbReference>
<accession>A0A9P3H175</accession>
<protein>
    <recommendedName>
        <fullName evidence="3">peptidylprolyl isomerase</fullName>
        <ecNumber evidence="3">5.2.1.8</ecNumber>
    </recommendedName>
</protein>
<evidence type="ECO:0000256" key="4">
    <source>
        <dbReference type="ARBA" id="ARBA00022574"/>
    </source>
</evidence>
<evidence type="ECO:0000256" key="9">
    <source>
        <dbReference type="SAM" id="MobiDB-lite"/>
    </source>
</evidence>
<dbReference type="PANTHER" id="PTHR45625">
    <property type="entry name" value="PEPTIDYL-PROLYL CIS-TRANS ISOMERASE-RELATED"/>
    <property type="match status" value="1"/>
</dbReference>
<evidence type="ECO:0000259" key="10">
    <source>
        <dbReference type="PROSITE" id="PS50072"/>
    </source>
</evidence>
<dbReference type="InterPro" id="IPR044666">
    <property type="entry name" value="Cyclophilin_A-like"/>
</dbReference>
<dbReference type="SUPFAM" id="SSF50978">
    <property type="entry name" value="WD40 repeat-like"/>
    <property type="match status" value="1"/>
</dbReference>
<keyword evidence="5" id="KW-0677">Repeat</keyword>
<feature type="region of interest" description="Disordered" evidence="9">
    <location>
        <begin position="456"/>
        <end position="477"/>
    </location>
</feature>